<dbReference type="Pfam" id="PF02627">
    <property type="entry name" value="CMD"/>
    <property type="match status" value="1"/>
</dbReference>
<dbReference type="RefSeq" id="WP_183975123.1">
    <property type="nucleotide sequence ID" value="NZ_JACHEB010000003.1"/>
</dbReference>
<dbReference type="Gene3D" id="1.20.1290.10">
    <property type="entry name" value="AhpD-like"/>
    <property type="match status" value="1"/>
</dbReference>
<dbReference type="PANTHER" id="PTHR35446">
    <property type="entry name" value="SI:CH211-175M2.5"/>
    <property type="match status" value="1"/>
</dbReference>
<dbReference type="EMBL" id="JACHEB010000003">
    <property type="protein sequence ID" value="MBB5327996.1"/>
    <property type="molecule type" value="Genomic_DNA"/>
</dbReference>
<dbReference type="InterPro" id="IPR003779">
    <property type="entry name" value="CMD-like"/>
</dbReference>
<organism evidence="2 3">
    <name type="scientific">Tunturiibacter gelidiferens</name>
    <dbReference type="NCBI Taxonomy" id="3069689"/>
    <lineage>
        <taxon>Bacteria</taxon>
        <taxon>Pseudomonadati</taxon>
        <taxon>Acidobacteriota</taxon>
        <taxon>Terriglobia</taxon>
        <taxon>Terriglobales</taxon>
        <taxon>Acidobacteriaceae</taxon>
        <taxon>Tunturiibacter</taxon>
    </lineage>
</organism>
<dbReference type="NCBIfam" id="TIGR01926">
    <property type="entry name" value="peroxid_rel"/>
    <property type="match status" value="1"/>
</dbReference>
<evidence type="ECO:0000259" key="1">
    <source>
        <dbReference type="Pfam" id="PF02627"/>
    </source>
</evidence>
<feature type="domain" description="Carboxymuconolactone decarboxylase-like" evidence="1">
    <location>
        <begin position="27"/>
        <end position="86"/>
    </location>
</feature>
<proteinExistence type="predicted"/>
<keyword evidence="2" id="KW-0560">Oxidoreductase</keyword>
<evidence type="ECO:0000313" key="3">
    <source>
        <dbReference type="Proteomes" id="UP000535182"/>
    </source>
</evidence>
<accession>A0A9X0U336</accession>
<comment type="caution">
    <text evidence="2">The sequence shown here is derived from an EMBL/GenBank/DDBJ whole genome shotgun (WGS) entry which is preliminary data.</text>
</comment>
<gene>
    <name evidence="2" type="ORF">HDF14_001602</name>
</gene>
<protein>
    <submittedName>
        <fullName evidence="2">Peroxidase-related enzyme</fullName>
    </submittedName>
</protein>
<dbReference type="PANTHER" id="PTHR35446:SF3">
    <property type="entry name" value="CMD DOMAIN-CONTAINING PROTEIN"/>
    <property type="match status" value="1"/>
</dbReference>
<dbReference type="Proteomes" id="UP000535182">
    <property type="component" value="Unassembled WGS sequence"/>
</dbReference>
<dbReference type="GO" id="GO:0051920">
    <property type="term" value="F:peroxiredoxin activity"/>
    <property type="evidence" value="ECO:0007669"/>
    <property type="project" value="InterPro"/>
</dbReference>
<sequence>MAYIKLPTAAELGREFPGIVGLMTFRPETAAPINELANVLLRGDSTLSRGERELIATHVSWRNDCFFCQTIHGAVAAAQLGQDEKLVQTVKTDWANAEISPKMKALLNIAGKVQQGGKYVGEDNIADARAAGATDLEIHDTVLIAALFCMCNRYVDGLGTWAPEQLDVYRANAARIVENGYSAVTESATAMVTS</sequence>
<keyword evidence="2" id="KW-0575">Peroxidase</keyword>
<dbReference type="InterPro" id="IPR010195">
    <property type="entry name" value="Uncharacterised_peroxidase-rel"/>
</dbReference>
<dbReference type="SUPFAM" id="SSF69118">
    <property type="entry name" value="AhpD-like"/>
    <property type="match status" value="1"/>
</dbReference>
<evidence type="ECO:0000313" key="2">
    <source>
        <dbReference type="EMBL" id="MBB5327996.1"/>
    </source>
</evidence>
<keyword evidence="3" id="KW-1185">Reference proteome</keyword>
<reference evidence="2 3" key="1">
    <citation type="submission" date="2020-08" db="EMBL/GenBank/DDBJ databases">
        <title>Genomic Encyclopedia of Type Strains, Phase IV (KMG-V): Genome sequencing to study the core and pangenomes of soil and plant-associated prokaryotes.</title>
        <authorList>
            <person name="Whitman W."/>
        </authorList>
    </citation>
    <scope>NUCLEOTIDE SEQUENCE [LARGE SCALE GENOMIC DNA]</scope>
    <source>
        <strain evidence="2 3">X5P2</strain>
    </source>
</reference>
<dbReference type="InterPro" id="IPR029032">
    <property type="entry name" value="AhpD-like"/>
</dbReference>
<name>A0A9X0U336_9BACT</name>
<dbReference type="AlphaFoldDB" id="A0A9X0U336"/>